<reference evidence="2" key="1">
    <citation type="journal article" date="2023" name="Front. Plant Sci.">
        <title>Chromosomal-level genome assembly of Melastoma candidum provides insights into trichome evolution.</title>
        <authorList>
            <person name="Zhong Y."/>
            <person name="Wu W."/>
            <person name="Sun C."/>
            <person name="Zou P."/>
            <person name="Liu Y."/>
            <person name="Dai S."/>
            <person name="Zhou R."/>
        </authorList>
    </citation>
    <scope>NUCLEOTIDE SEQUENCE [LARGE SCALE GENOMIC DNA]</scope>
</reference>
<dbReference type="EMBL" id="CM042881">
    <property type="protein sequence ID" value="KAI4386640.1"/>
    <property type="molecule type" value="Genomic_DNA"/>
</dbReference>
<dbReference type="Proteomes" id="UP001057402">
    <property type="component" value="Chromosome 2"/>
</dbReference>
<keyword evidence="2" id="KW-1185">Reference proteome</keyword>
<evidence type="ECO:0000313" key="2">
    <source>
        <dbReference type="Proteomes" id="UP001057402"/>
    </source>
</evidence>
<proteinExistence type="predicted"/>
<sequence length="290" mass="31652">MDGWMADPVCLNKIRSDRGVAAAKYHSIVLGADGKSAAYLEFDLRCQQLYSLCRKNFVSIAAGKYWAAAVTTTGDVYMWDGKKVTDKLLSPTGLHGVKKATSVSVAETHLLIVGSLYHPAYACKAPDNRPSPVFNGEDPMDELTDDILFGEVESDMSQSIAGVDESASRSTVPSLKSLCEKAAAECLVEPRNAMQLLEIADSLEADELRKHCEDIVIQNLDYIFAISPQSIVSASLDVLVKLEKLLDLNSSESWSYRHLPTPTATFPAVINSEEEDSDSDLLRTRCAGRV</sequence>
<organism evidence="1 2">
    <name type="scientific">Melastoma candidum</name>
    <dbReference type="NCBI Taxonomy" id="119954"/>
    <lineage>
        <taxon>Eukaryota</taxon>
        <taxon>Viridiplantae</taxon>
        <taxon>Streptophyta</taxon>
        <taxon>Embryophyta</taxon>
        <taxon>Tracheophyta</taxon>
        <taxon>Spermatophyta</taxon>
        <taxon>Magnoliopsida</taxon>
        <taxon>eudicotyledons</taxon>
        <taxon>Gunneridae</taxon>
        <taxon>Pentapetalae</taxon>
        <taxon>rosids</taxon>
        <taxon>malvids</taxon>
        <taxon>Myrtales</taxon>
        <taxon>Melastomataceae</taxon>
        <taxon>Melastomatoideae</taxon>
        <taxon>Melastomateae</taxon>
        <taxon>Melastoma</taxon>
    </lineage>
</organism>
<name>A0ACB9S5K0_9MYRT</name>
<gene>
    <name evidence="1" type="ORF">MLD38_004556</name>
</gene>
<evidence type="ECO:0000313" key="1">
    <source>
        <dbReference type="EMBL" id="KAI4386640.1"/>
    </source>
</evidence>
<accession>A0ACB9S5K0</accession>
<protein>
    <submittedName>
        <fullName evidence="1">Uncharacterized protein</fullName>
    </submittedName>
</protein>
<comment type="caution">
    <text evidence="1">The sequence shown here is derived from an EMBL/GenBank/DDBJ whole genome shotgun (WGS) entry which is preliminary data.</text>
</comment>